<dbReference type="Gene3D" id="3.40.50.720">
    <property type="entry name" value="NAD(P)-binding Rossmann-like Domain"/>
    <property type="match status" value="1"/>
</dbReference>
<name>A0A4R7NZQ6_9GAMM</name>
<keyword evidence="1" id="KW-0560">Oxidoreductase</keyword>
<dbReference type="PANTHER" id="PTHR43205">
    <property type="entry name" value="PROSTAGLANDIN REDUCTASE"/>
    <property type="match status" value="1"/>
</dbReference>
<dbReference type="RefSeq" id="WP_133883023.1">
    <property type="nucleotide sequence ID" value="NZ_MWIN01000009.1"/>
</dbReference>
<dbReference type="Pfam" id="PF00107">
    <property type="entry name" value="ADH_zinc_N"/>
    <property type="match status" value="1"/>
</dbReference>
<reference evidence="3 4" key="1">
    <citation type="submission" date="2019-03" db="EMBL/GenBank/DDBJ databases">
        <title>Genomic Encyclopedia of Type Strains, Phase IV (KMG-IV): sequencing the most valuable type-strain genomes for metagenomic binning, comparative biology and taxonomic classification.</title>
        <authorList>
            <person name="Goeker M."/>
        </authorList>
    </citation>
    <scope>NUCLEOTIDE SEQUENCE [LARGE SCALE GENOMIC DNA]</scope>
    <source>
        <strain evidence="3 4">DSM 26377</strain>
    </source>
</reference>
<protein>
    <recommendedName>
        <fullName evidence="2">Enoyl reductase (ER) domain-containing protein</fullName>
    </recommendedName>
</protein>
<dbReference type="InterPro" id="IPR020843">
    <property type="entry name" value="ER"/>
</dbReference>
<dbReference type="Pfam" id="PF16884">
    <property type="entry name" value="ADH_N_2"/>
    <property type="match status" value="1"/>
</dbReference>
<dbReference type="SUPFAM" id="SSF50129">
    <property type="entry name" value="GroES-like"/>
    <property type="match status" value="1"/>
</dbReference>
<dbReference type="SMART" id="SM00829">
    <property type="entry name" value="PKS_ER"/>
    <property type="match status" value="1"/>
</dbReference>
<evidence type="ECO:0000313" key="4">
    <source>
        <dbReference type="Proteomes" id="UP000295341"/>
    </source>
</evidence>
<dbReference type="PANTHER" id="PTHR43205:SF7">
    <property type="entry name" value="PROSTAGLANDIN REDUCTASE 1"/>
    <property type="match status" value="1"/>
</dbReference>
<organism evidence="3 4">
    <name type="scientific">Panacagrimonas perspica</name>
    <dbReference type="NCBI Taxonomy" id="381431"/>
    <lineage>
        <taxon>Bacteria</taxon>
        <taxon>Pseudomonadati</taxon>
        <taxon>Pseudomonadota</taxon>
        <taxon>Gammaproteobacteria</taxon>
        <taxon>Nevskiales</taxon>
        <taxon>Nevskiaceae</taxon>
        <taxon>Panacagrimonas</taxon>
    </lineage>
</organism>
<dbReference type="CDD" id="cd05288">
    <property type="entry name" value="PGDH"/>
    <property type="match status" value="1"/>
</dbReference>
<dbReference type="Gene3D" id="3.90.180.10">
    <property type="entry name" value="Medium-chain alcohol dehydrogenases, catalytic domain"/>
    <property type="match status" value="1"/>
</dbReference>
<dbReference type="InterPro" id="IPR011032">
    <property type="entry name" value="GroES-like_sf"/>
</dbReference>
<dbReference type="InterPro" id="IPR036291">
    <property type="entry name" value="NAD(P)-bd_dom_sf"/>
</dbReference>
<accession>A0A4R7NZQ6</accession>
<dbReference type="OrthoDB" id="9805663at2"/>
<keyword evidence="4" id="KW-1185">Reference proteome</keyword>
<proteinExistence type="predicted"/>
<evidence type="ECO:0000259" key="2">
    <source>
        <dbReference type="SMART" id="SM00829"/>
    </source>
</evidence>
<dbReference type="InterPro" id="IPR013149">
    <property type="entry name" value="ADH-like_C"/>
</dbReference>
<dbReference type="Proteomes" id="UP000295341">
    <property type="component" value="Unassembled WGS sequence"/>
</dbReference>
<evidence type="ECO:0000313" key="3">
    <source>
        <dbReference type="EMBL" id="TDU26864.1"/>
    </source>
</evidence>
<dbReference type="InterPro" id="IPR045010">
    <property type="entry name" value="MDR_fam"/>
</dbReference>
<evidence type="ECO:0000256" key="1">
    <source>
        <dbReference type="ARBA" id="ARBA00023002"/>
    </source>
</evidence>
<dbReference type="FunFam" id="3.40.50.720:FF:000121">
    <property type="entry name" value="Prostaglandin reductase 2"/>
    <property type="match status" value="1"/>
</dbReference>
<sequence>MNTPANRQIILAERPRYIVPTASIFKLGSAPMPQIEEGQVLLRTLWLAMESTLYARVQRVTAIQRDPIKLKDAMVGSAVGRVVESKHPRFKVGDLASGLWNWADFAAVKGERLRNLDFGPQKPSYALGPYGLPGFAAYIALDTLAPPQAGETVVVGTALGSLGHLAGQIAKLKGCRVVGIAGSAERCQLAVEKAGFDVCVNREAEDFEAQLKAACGKGVDVYVETLGGRALDAVVPLMNTGARIAAVGQMATPHFGEALARGRTQNTMNFMSEIIARRLSVRGLVASDHVQGRVKVFHQQMKAWLDEGRIKPMEDVVAGLENAPDAFQGVFEGRNRGTRLVKVAD</sequence>
<dbReference type="AlphaFoldDB" id="A0A4R7NZQ6"/>
<gene>
    <name evidence="3" type="ORF">DFR24_3895</name>
</gene>
<dbReference type="InterPro" id="IPR041694">
    <property type="entry name" value="ADH_N_2"/>
</dbReference>
<dbReference type="SUPFAM" id="SSF51735">
    <property type="entry name" value="NAD(P)-binding Rossmann-fold domains"/>
    <property type="match status" value="1"/>
</dbReference>
<comment type="caution">
    <text evidence="3">The sequence shown here is derived from an EMBL/GenBank/DDBJ whole genome shotgun (WGS) entry which is preliminary data.</text>
</comment>
<feature type="domain" description="Enoyl reductase (ER)" evidence="2">
    <location>
        <begin position="48"/>
        <end position="341"/>
    </location>
</feature>
<dbReference type="EMBL" id="SOBT01000010">
    <property type="protein sequence ID" value="TDU26864.1"/>
    <property type="molecule type" value="Genomic_DNA"/>
</dbReference>
<dbReference type="GO" id="GO:0016628">
    <property type="term" value="F:oxidoreductase activity, acting on the CH-CH group of donors, NAD or NADP as acceptor"/>
    <property type="evidence" value="ECO:0007669"/>
    <property type="project" value="InterPro"/>
</dbReference>